<comment type="caution">
    <text evidence="6">Lacks conserved residue(s) required for the propagation of feature annotation.</text>
</comment>
<dbReference type="InterPro" id="IPR004358">
    <property type="entry name" value="Sig_transdc_His_kin-like_C"/>
</dbReference>
<feature type="transmembrane region" description="Helical" evidence="7">
    <location>
        <begin position="172"/>
        <end position="189"/>
    </location>
</feature>
<dbReference type="PANTHER" id="PTHR43047">
    <property type="entry name" value="TWO-COMPONENT HISTIDINE PROTEIN KINASE"/>
    <property type="match status" value="1"/>
</dbReference>
<dbReference type="InterPro" id="IPR036097">
    <property type="entry name" value="HisK_dim/P_sf"/>
</dbReference>
<evidence type="ECO:0000256" key="2">
    <source>
        <dbReference type="ARBA" id="ARBA00012438"/>
    </source>
</evidence>
<keyword evidence="7" id="KW-0812">Transmembrane</keyword>
<feature type="transmembrane region" description="Helical" evidence="7">
    <location>
        <begin position="137"/>
        <end position="160"/>
    </location>
</feature>
<dbReference type="EC" id="2.7.13.3" evidence="2"/>
<sequence length="597" mass="68217">MNNLYFPICAVLINILIFVVFFSKKRIKSDETKAYSLLITIALLESSLACILVILMNLFGIPNYIYNIHRIDYILILLWVWALFNYVLIVSLNNNKKLRTTIQRISMVINIIISVSFFFLKVNVINEDGVIDTNGQAMNVLIIALGIYVILILLLVFRSLIRNIKSSNNKKFIPLFFLAILGVVALVIRRIAPEVLMISLMAAYADLIMIFTIENPDVKMIYELNKNKKLLESMSEEKSNFLFSMSQDTKKPIENILEVKKMLENEKDLKTIDTGLKVIENNARGLKNIINNVLDISSISSSKLVVSNETYNIYPLLDTALNNVKSKLNPKVSLRTNISKNIPMELYGDSVKLKQVITSILFNAAKFTKEGYIELSANEIVKYDVCRLIIEIEDSGKGMSVEKLNELLKSNSDLEDTDLLKLNNLDVDLKLAFKIIRKLGGFINIKSEENKGSTFTIVIDQKIKQEKDPFYSKYIFNKKKVIAVSDNLQTLKSLNSLSNNYDIDFLTTMHGNDLVQRIEDGEVFDLIILEDEARPDSALAILGKLQEAKKGFNVPTIVMLNKNKESIKEHYIEDGFSDYLRKENMEEEFDRIIKKYI</sequence>
<feature type="domain" description="Response regulatory" evidence="9">
    <location>
        <begin position="480"/>
        <end position="597"/>
    </location>
</feature>
<dbReference type="SUPFAM" id="SSF47384">
    <property type="entry name" value="Homodimeric domain of signal transducing histidine kinase"/>
    <property type="match status" value="1"/>
</dbReference>
<dbReference type="InterPro" id="IPR011006">
    <property type="entry name" value="CheY-like_superfamily"/>
</dbReference>
<dbReference type="Gene3D" id="3.40.50.2300">
    <property type="match status" value="1"/>
</dbReference>
<feature type="transmembrane region" description="Helical" evidence="7">
    <location>
        <begin position="35"/>
        <end position="61"/>
    </location>
</feature>
<dbReference type="InterPro" id="IPR003594">
    <property type="entry name" value="HATPase_dom"/>
</dbReference>
<dbReference type="GO" id="GO:0009927">
    <property type="term" value="F:histidine phosphotransfer kinase activity"/>
    <property type="evidence" value="ECO:0007669"/>
    <property type="project" value="TreeGrafter"/>
</dbReference>
<feature type="transmembrane region" description="Helical" evidence="7">
    <location>
        <begin position="73"/>
        <end position="93"/>
    </location>
</feature>
<dbReference type="GO" id="GO:0005886">
    <property type="term" value="C:plasma membrane"/>
    <property type="evidence" value="ECO:0007669"/>
    <property type="project" value="TreeGrafter"/>
</dbReference>
<dbReference type="PRINTS" id="PR00344">
    <property type="entry name" value="BCTRLSENSOR"/>
</dbReference>
<evidence type="ECO:0000256" key="1">
    <source>
        <dbReference type="ARBA" id="ARBA00000085"/>
    </source>
</evidence>
<evidence type="ECO:0000313" key="11">
    <source>
        <dbReference type="Proteomes" id="UP000824074"/>
    </source>
</evidence>
<dbReference type="Proteomes" id="UP000824074">
    <property type="component" value="Unassembled WGS sequence"/>
</dbReference>
<evidence type="ECO:0000256" key="3">
    <source>
        <dbReference type="ARBA" id="ARBA00022679"/>
    </source>
</evidence>
<dbReference type="Gene3D" id="1.10.287.130">
    <property type="match status" value="1"/>
</dbReference>
<keyword evidence="5" id="KW-0902">Two-component regulatory system</keyword>
<dbReference type="AlphaFoldDB" id="A0A9D1LIJ0"/>
<keyword evidence="7" id="KW-0472">Membrane</keyword>
<dbReference type="InterPro" id="IPR005467">
    <property type="entry name" value="His_kinase_dom"/>
</dbReference>
<dbReference type="PROSITE" id="PS50109">
    <property type="entry name" value="HIS_KIN"/>
    <property type="match status" value="1"/>
</dbReference>
<dbReference type="InterPro" id="IPR001789">
    <property type="entry name" value="Sig_transdc_resp-reg_receiver"/>
</dbReference>
<feature type="transmembrane region" description="Helical" evidence="7">
    <location>
        <begin position="5"/>
        <end position="23"/>
    </location>
</feature>
<evidence type="ECO:0000256" key="6">
    <source>
        <dbReference type="PROSITE-ProRule" id="PRU00169"/>
    </source>
</evidence>
<evidence type="ECO:0000259" key="8">
    <source>
        <dbReference type="PROSITE" id="PS50109"/>
    </source>
</evidence>
<keyword evidence="7" id="KW-1133">Transmembrane helix</keyword>
<dbReference type="PROSITE" id="PS50110">
    <property type="entry name" value="RESPONSE_REGULATORY"/>
    <property type="match status" value="1"/>
</dbReference>
<feature type="domain" description="Histidine kinase" evidence="8">
    <location>
        <begin position="244"/>
        <end position="463"/>
    </location>
</feature>
<dbReference type="GO" id="GO:0000155">
    <property type="term" value="F:phosphorelay sensor kinase activity"/>
    <property type="evidence" value="ECO:0007669"/>
    <property type="project" value="InterPro"/>
</dbReference>
<proteinExistence type="predicted"/>
<keyword evidence="4" id="KW-0418">Kinase</keyword>
<reference evidence="10" key="2">
    <citation type="journal article" date="2021" name="PeerJ">
        <title>Extensive microbial diversity within the chicken gut microbiome revealed by metagenomics and culture.</title>
        <authorList>
            <person name="Gilroy R."/>
            <person name="Ravi A."/>
            <person name="Getino M."/>
            <person name="Pursley I."/>
            <person name="Horton D.L."/>
            <person name="Alikhan N.F."/>
            <person name="Baker D."/>
            <person name="Gharbi K."/>
            <person name="Hall N."/>
            <person name="Watson M."/>
            <person name="Adriaenssens E.M."/>
            <person name="Foster-Nyarko E."/>
            <person name="Jarju S."/>
            <person name="Secka A."/>
            <person name="Antonio M."/>
            <person name="Oren A."/>
            <person name="Chaudhuri R.R."/>
            <person name="La Ragione R."/>
            <person name="Hildebrand F."/>
            <person name="Pallen M.J."/>
        </authorList>
    </citation>
    <scope>NUCLEOTIDE SEQUENCE</scope>
    <source>
        <strain evidence="10">CHK193-30670</strain>
    </source>
</reference>
<evidence type="ECO:0000256" key="5">
    <source>
        <dbReference type="ARBA" id="ARBA00023012"/>
    </source>
</evidence>
<dbReference type="Pfam" id="PF02518">
    <property type="entry name" value="HATPase_c"/>
    <property type="match status" value="1"/>
</dbReference>
<dbReference type="Gene3D" id="3.30.565.10">
    <property type="entry name" value="Histidine kinase-like ATPase, C-terminal domain"/>
    <property type="match status" value="1"/>
</dbReference>
<accession>A0A9D1LIJ0</accession>
<name>A0A9D1LIJ0_9FIRM</name>
<dbReference type="PANTHER" id="PTHR43047:SF72">
    <property type="entry name" value="OSMOSENSING HISTIDINE PROTEIN KINASE SLN1"/>
    <property type="match status" value="1"/>
</dbReference>
<comment type="catalytic activity">
    <reaction evidence="1">
        <text>ATP + protein L-histidine = ADP + protein N-phospho-L-histidine.</text>
        <dbReference type="EC" id="2.7.13.3"/>
    </reaction>
</comment>
<gene>
    <name evidence="10" type="ORF">IAB68_01850</name>
</gene>
<dbReference type="SUPFAM" id="SSF52172">
    <property type="entry name" value="CheY-like"/>
    <property type="match status" value="1"/>
</dbReference>
<dbReference type="EMBL" id="DVMT01000017">
    <property type="protein sequence ID" value="HIU40031.1"/>
    <property type="molecule type" value="Genomic_DNA"/>
</dbReference>
<keyword evidence="3" id="KW-0808">Transferase</keyword>
<protein>
    <recommendedName>
        <fullName evidence="2">histidine kinase</fullName>
        <ecNumber evidence="2">2.7.13.3</ecNumber>
    </recommendedName>
</protein>
<dbReference type="InterPro" id="IPR036890">
    <property type="entry name" value="HATPase_C_sf"/>
</dbReference>
<comment type="caution">
    <text evidence="10">The sequence shown here is derived from an EMBL/GenBank/DDBJ whole genome shotgun (WGS) entry which is preliminary data.</text>
</comment>
<evidence type="ECO:0000259" key="9">
    <source>
        <dbReference type="PROSITE" id="PS50110"/>
    </source>
</evidence>
<evidence type="ECO:0000256" key="7">
    <source>
        <dbReference type="SAM" id="Phobius"/>
    </source>
</evidence>
<evidence type="ECO:0000313" key="10">
    <source>
        <dbReference type="EMBL" id="HIU40031.1"/>
    </source>
</evidence>
<evidence type="ECO:0000256" key="4">
    <source>
        <dbReference type="ARBA" id="ARBA00022777"/>
    </source>
</evidence>
<feature type="transmembrane region" description="Helical" evidence="7">
    <location>
        <begin position="105"/>
        <end position="125"/>
    </location>
</feature>
<organism evidence="10 11">
    <name type="scientific">Candidatus Aphodocola excrementigallinarum</name>
    <dbReference type="NCBI Taxonomy" id="2840670"/>
    <lineage>
        <taxon>Bacteria</taxon>
        <taxon>Bacillati</taxon>
        <taxon>Bacillota</taxon>
        <taxon>Bacilli</taxon>
        <taxon>Candidatus Aphodocola</taxon>
    </lineage>
</organism>
<dbReference type="SUPFAM" id="SSF55874">
    <property type="entry name" value="ATPase domain of HSP90 chaperone/DNA topoisomerase II/histidine kinase"/>
    <property type="match status" value="1"/>
</dbReference>
<dbReference type="SMART" id="SM00387">
    <property type="entry name" value="HATPase_c"/>
    <property type="match status" value="1"/>
</dbReference>
<reference evidence="10" key="1">
    <citation type="submission" date="2020-10" db="EMBL/GenBank/DDBJ databases">
        <authorList>
            <person name="Gilroy R."/>
        </authorList>
    </citation>
    <scope>NUCLEOTIDE SEQUENCE</scope>
    <source>
        <strain evidence="10">CHK193-30670</strain>
    </source>
</reference>